<sequence length="253" mass="28899">MRGKNQNLLPLPTNFQRNCRKVRLIGGQTRGKNQNLLPLPTNFQRNCRKVRLIGGQTTSKDSIGFDRTPTGNDALSQYPPAFAQRFADPKTCPPEFLLWFHRLPWEFTLANGNSLWRELGARYQTGVDQVKEMQTKWHDLEDYIDTERFQHVSQHSSIQHKEAEWWRNACLAYFSSVANKPIPAGIPTPPHPTPQFKVLSRSNISLCSRDQAAVVNVIDFRPETLGFVLPSDLLGREPSLSKLPDSRNCTKIF</sequence>
<name>A0A923PPE8_9BACT</name>
<dbReference type="Gene3D" id="3.90.1330.10">
    <property type="entry name" value="Alpha-glucuronidase, C-terminal domain"/>
    <property type="match status" value="1"/>
</dbReference>
<feature type="domain" description="Glycosyl hydrolase family 67 C-terminal" evidence="1">
    <location>
        <begin position="58"/>
        <end position="185"/>
    </location>
</feature>
<dbReference type="PANTHER" id="PTHR39207:SF1">
    <property type="entry name" value="ALPHA-GLUCURONIDASE A"/>
    <property type="match status" value="1"/>
</dbReference>
<dbReference type="GO" id="GO:0046559">
    <property type="term" value="F:alpha-glucuronidase activity"/>
    <property type="evidence" value="ECO:0007669"/>
    <property type="project" value="InterPro"/>
</dbReference>
<dbReference type="GO" id="GO:0033939">
    <property type="term" value="F:xylan alpha-1,2-glucuronosidase activity"/>
    <property type="evidence" value="ECO:0007669"/>
    <property type="project" value="TreeGrafter"/>
</dbReference>
<evidence type="ECO:0000313" key="3">
    <source>
        <dbReference type="Proteomes" id="UP000650081"/>
    </source>
</evidence>
<dbReference type="AlphaFoldDB" id="A0A923PPE8"/>
<keyword evidence="3" id="KW-1185">Reference proteome</keyword>
<dbReference type="PANTHER" id="PTHR39207">
    <property type="entry name" value="ALPHA-GLUCURONIDASE A"/>
    <property type="match status" value="1"/>
</dbReference>
<dbReference type="SUPFAM" id="SSF51445">
    <property type="entry name" value="(Trans)glycosidases"/>
    <property type="match status" value="1"/>
</dbReference>
<evidence type="ECO:0000313" key="2">
    <source>
        <dbReference type="EMBL" id="MBC6995044.1"/>
    </source>
</evidence>
<dbReference type="InterPro" id="IPR011099">
    <property type="entry name" value="Glyco_hydro_67_C"/>
</dbReference>
<dbReference type="GO" id="GO:0005576">
    <property type="term" value="C:extracellular region"/>
    <property type="evidence" value="ECO:0007669"/>
    <property type="project" value="InterPro"/>
</dbReference>
<reference evidence="2" key="1">
    <citation type="submission" date="2020-08" db="EMBL/GenBank/DDBJ databases">
        <title>Lewinella bacteria from marine environments.</title>
        <authorList>
            <person name="Zhong Y."/>
        </authorList>
    </citation>
    <scope>NUCLEOTIDE SEQUENCE</scope>
    <source>
        <strain evidence="2">KCTC 42187</strain>
    </source>
</reference>
<dbReference type="Proteomes" id="UP000650081">
    <property type="component" value="Unassembled WGS sequence"/>
</dbReference>
<dbReference type="Pfam" id="PF07477">
    <property type="entry name" value="Glyco_hydro_67C"/>
    <property type="match status" value="1"/>
</dbReference>
<accession>A0A923PPE8</accession>
<dbReference type="GO" id="GO:0045493">
    <property type="term" value="P:xylan catabolic process"/>
    <property type="evidence" value="ECO:0007669"/>
    <property type="project" value="InterPro"/>
</dbReference>
<dbReference type="EMBL" id="JACSIT010000116">
    <property type="protein sequence ID" value="MBC6995044.1"/>
    <property type="molecule type" value="Genomic_DNA"/>
</dbReference>
<protein>
    <recommendedName>
        <fullName evidence="1">Glycosyl hydrolase family 67 C-terminal domain-containing protein</fullName>
    </recommendedName>
</protein>
<organism evidence="2 3">
    <name type="scientific">Neolewinella lacunae</name>
    <dbReference type="NCBI Taxonomy" id="1517758"/>
    <lineage>
        <taxon>Bacteria</taxon>
        <taxon>Pseudomonadati</taxon>
        <taxon>Bacteroidota</taxon>
        <taxon>Saprospiria</taxon>
        <taxon>Saprospirales</taxon>
        <taxon>Lewinellaceae</taxon>
        <taxon>Neolewinella</taxon>
    </lineage>
</organism>
<gene>
    <name evidence="2" type="ORF">H9S92_12765</name>
</gene>
<evidence type="ECO:0000259" key="1">
    <source>
        <dbReference type="Pfam" id="PF07477"/>
    </source>
</evidence>
<dbReference type="InterPro" id="IPR037054">
    <property type="entry name" value="A-glucoronidase_C_sf"/>
</dbReference>
<comment type="caution">
    <text evidence="2">The sequence shown here is derived from an EMBL/GenBank/DDBJ whole genome shotgun (WGS) entry which is preliminary data.</text>
</comment>
<dbReference type="InterPro" id="IPR017853">
    <property type="entry name" value="GH"/>
</dbReference>
<proteinExistence type="predicted"/>
<dbReference type="RefSeq" id="WP_187467100.1">
    <property type="nucleotide sequence ID" value="NZ_JACSIT010000116.1"/>
</dbReference>